<feature type="region of interest" description="Disordered" evidence="15">
    <location>
        <begin position="353"/>
        <end position="388"/>
    </location>
</feature>
<evidence type="ECO:0000256" key="7">
    <source>
        <dbReference type="ARBA" id="ARBA00022723"/>
    </source>
</evidence>
<evidence type="ECO:0000256" key="15">
    <source>
        <dbReference type="SAM" id="MobiDB-lite"/>
    </source>
</evidence>
<sequence length="388" mass="43161">MSLLATAQNAAPPPPNNNDSAPKFNLKMAIVMCLLVAAFFILGFLSVYTRQCAQQRLRGRVDLALGTARGLDPEIIETFPTFVYATVKAHKIGSGSLECAVCLNEFQDDETLRLIPKCDHVFHPDCIDMWLISHSTCPVCRTNLVPKPGELPYTGYEQYLDPDTEPDQRPDGGDEPQPQRQVSVRVTIDDQGKDKEATDQTNSMFANKTTNQSLPPRSRSTGFGLPRSTSSGWRFSGLFPRSHSTGHNLLVRPGENSERYTLKLPEEVRNKLLMNSALNRTRSSNAALPRVGSTRRGFRSPSVRNFLQNSNSSPYERFDDNAQSDRWHISMTPPFVHRSGSVRSSMVMGGDSVAAVPASNRSPLERKVVRKDEDGQRSTDPLRPEDQV</sequence>
<name>A0A8K0MHF9_9ROSA</name>
<keyword evidence="11 16" id="KW-1133">Transmembrane helix</keyword>
<feature type="compositionally biased region" description="Basic and acidic residues" evidence="15">
    <location>
        <begin position="187"/>
        <end position="198"/>
    </location>
</feature>
<evidence type="ECO:0000256" key="11">
    <source>
        <dbReference type="ARBA" id="ARBA00022989"/>
    </source>
</evidence>
<evidence type="ECO:0000256" key="2">
    <source>
        <dbReference type="ARBA" id="ARBA00004167"/>
    </source>
</evidence>
<evidence type="ECO:0000256" key="1">
    <source>
        <dbReference type="ARBA" id="ARBA00000900"/>
    </source>
</evidence>
<keyword evidence="8 14" id="KW-0863">Zinc-finger</keyword>
<evidence type="ECO:0000256" key="12">
    <source>
        <dbReference type="ARBA" id="ARBA00023136"/>
    </source>
</evidence>
<feature type="region of interest" description="Disordered" evidence="15">
    <location>
        <begin position="152"/>
        <end position="227"/>
    </location>
</feature>
<feature type="domain" description="RING-type" evidence="17">
    <location>
        <begin position="99"/>
        <end position="141"/>
    </location>
</feature>
<evidence type="ECO:0000256" key="3">
    <source>
        <dbReference type="ARBA" id="ARBA00004906"/>
    </source>
</evidence>
<dbReference type="SUPFAM" id="SSF57850">
    <property type="entry name" value="RING/U-box"/>
    <property type="match status" value="1"/>
</dbReference>
<dbReference type="OrthoDB" id="8062037at2759"/>
<keyword evidence="7" id="KW-0479">Metal-binding</keyword>
<evidence type="ECO:0000256" key="5">
    <source>
        <dbReference type="ARBA" id="ARBA00022679"/>
    </source>
</evidence>
<dbReference type="AlphaFoldDB" id="A0A8K0MHF9"/>
<dbReference type="Pfam" id="PF13639">
    <property type="entry name" value="zf-RING_2"/>
    <property type="match status" value="1"/>
</dbReference>
<proteinExistence type="inferred from homology"/>
<feature type="transmembrane region" description="Helical" evidence="16">
    <location>
        <begin position="28"/>
        <end position="48"/>
    </location>
</feature>
<comment type="caution">
    <text evidence="18">The sequence shown here is derived from an EMBL/GenBank/DDBJ whole genome shotgun (WGS) entry which is preliminary data.</text>
</comment>
<evidence type="ECO:0000256" key="4">
    <source>
        <dbReference type="ARBA" id="ARBA00012483"/>
    </source>
</evidence>
<keyword evidence="9" id="KW-0833">Ubl conjugation pathway</keyword>
<dbReference type="GO" id="GO:0008270">
    <property type="term" value="F:zinc ion binding"/>
    <property type="evidence" value="ECO:0007669"/>
    <property type="project" value="UniProtKB-KW"/>
</dbReference>
<evidence type="ECO:0000256" key="6">
    <source>
        <dbReference type="ARBA" id="ARBA00022692"/>
    </source>
</evidence>
<dbReference type="InterPro" id="IPR001841">
    <property type="entry name" value="Znf_RING"/>
</dbReference>
<evidence type="ECO:0000259" key="17">
    <source>
        <dbReference type="PROSITE" id="PS50089"/>
    </source>
</evidence>
<feature type="compositionally biased region" description="Polar residues" evidence="15">
    <location>
        <begin position="199"/>
        <end position="227"/>
    </location>
</feature>
<protein>
    <recommendedName>
        <fullName evidence="4">RING-type E3 ubiquitin transferase</fullName>
        <ecNumber evidence="4">2.3.2.27</ecNumber>
    </recommendedName>
</protein>
<comment type="catalytic activity">
    <reaction evidence="1">
        <text>S-ubiquitinyl-[E2 ubiquitin-conjugating enzyme]-L-cysteine + [acceptor protein]-L-lysine = [E2 ubiquitin-conjugating enzyme]-L-cysteine + N(6)-ubiquitinyl-[acceptor protein]-L-lysine.</text>
        <dbReference type="EC" id="2.3.2.27"/>
    </reaction>
</comment>
<dbReference type="Gene3D" id="3.30.40.10">
    <property type="entry name" value="Zinc/RING finger domain, C3HC4 (zinc finger)"/>
    <property type="match status" value="1"/>
</dbReference>
<evidence type="ECO:0000313" key="19">
    <source>
        <dbReference type="Proteomes" id="UP000796880"/>
    </source>
</evidence>
<dbReference type="InterPro" id="IPR053238">
    <property type="entry name" value="RING-H2_zinc_finger"/>
</dbReference>
<accession>A0A8K0MHF9</accession>
<evidence type="ECO:0000256" key="9">
    <source>
        <dbReference type="ARBA" id="ARBA00022786"/>
    </source>
</evidence>
<comment type="similarity">
    <text evidence="13">Belongs to the RING-type zinc finger family. ATL subfamily.</text>
</comment>
<dbReference type="EC" id="2.3.2.27" evidence="4"/>
<dbReference type="PANTHER" id="PTHR14155:SF583">
    <property type="entry name" value="RING-TYPE DOMAIN-CONTAINING PROTEIN"/>
    <property type="match status" value="1"/>
</dbReference>
<comment type="subcellular location">
    <subcellularLocation>
        <location evidence="2">Membrane</location>
        <topology evidence="2">Single-pass membrane protein</topology>
    </subcellularLocation>
</comment>
<evidence type="ECO:0000256" key="14">
    <source>
        <dbReference type="PROSITE-ProRule" id="PRU00175"/>
    </source>
</evidence>
<evidence type="ECO:0000256" key="10">
    <source>
        <dbReference type="ARBA" id="ARBA00022833"/>
    </source>
</evidence>
<dbReference type="FunFam" id="3.30.40.10:FF:000187">
    <property type="entry name" value="E3 ubiquitin-protein ligase ATL6"/>
    <property type="match status" value="1"/>
</dbReference>
<dbReference type="InterPro" id="IPR013083">
    <property type="entry name" value="Znf_RING/FYVE/PHD"/>
</dbReference>
<evidence type="ECO:0000256" key="13">
    <source>
        <dbReference type="ARBA" id="ARBA00024209"/>
    </source>
</evidence>
<evidence type="ECO:0000256" key="8">
    <source>
        <dbReference type="ARBA" id="ARBA00022771"/>
    </source>
</evidence>
<reference evidence="18" key="1">
    <citation type="submission" date="2020-03" db="EMBL/GenBank/DDBJ databases">
        <title>A high-quality chromosome-level genome assembly of a woody plant with both climbing and erect habits, Rhamnella rubrinervis.</title>
        <authorList>
            <person name="Lu Z."/>
            <person name="Yang Y."/>
            <person name="Zhu X."/>
            <person name="Sun Y."/>
        </authorList>
    </citation>
    <scope>NUCLEOTIDE SEQUENCE</scope>
    <source>
        <strain evidence="18">BYM</strain>
        <tissue evidence="18">Leaf</tissue>
    </source>
</reference>
<dbReference type="GO" id="GO:0016020">
    <property type="term" value="C:membrane"/>
    <property type="evidence" value="ECO:0007669"/>
    <property type="project" value="UniProtKB-SubCell"/>
</dbReference>
<comment type="pathway">
    <text evidence="3">Protein modification; protein ubiquitination.</text>
</comment>
<dbReference type="PROSITE" id="PS50089">
    <property type="entry name" value="ZF_RING_2"/>
    <property type="match status" value="1"/>
</dbReference>
<dbReference type="Proteomes" id="UP000796880">
    <property type="component" value="Unassembled WGS sequence"/>
</dbReference>
<evidence type="ECO:0000313" key="18">
    <source>
        <dbReference type="EMBL" id="KAF3445957.1"/>
    </source>
</evidence>
<keyword evidence="5" id="KW-0808">Transferase</keyword>
<gene>
    <name evidence="18" type="ORF">FNV43_RR11134</name>
</gene>
<dbReference type="EMBL" id="VOIH02000005">
    <property type="protein sequence ID" value="KAF3445957.1"/>
    <property type="molecule type" value="Genomic_DNA"/>
</dbReference>
<keyword evidence="6 16" id="KW-0812">Transmembrane</keyword>
<evidence type="ECO:0000256" key="16">
    <source>
        <dbReference type="SAM" id="Phobius"/>
    </source>
</evidence>
<organism evidence="18 19">
    <name type="scientific">Rhamnella rubrinervis</name>
    <dbReference type="NCBI Taxonomy" id="2594499"/>
    <lineage>
        <taxon>Eukaryota</taxon>
        <taxon>Viridiplantae</taxon>
        <taxon>Streptophyta</taxon>
        <taxon>Embryophyta</taxon>
        <taxon>Tracheophyta</taxon>
        <taxon>Spermatophyta</taxon>
        <taxon>Magnoliopsida</taxon>
        <taxon>eudicotyledons</taxon>
        <taxon>Gunneridae</taxon>
        <taxon>Pentapetalae</taxon>
        <taxon>rosids</taxon>
        <taxon>fabids</taxon>
        <taxon>Rosales</taxon>
        <taxon>Rhamnaceae</taxon>
        <taxon>rhamnoid group</taxon>
        <taxon>Rhamneae</taxon>
        <taxon>Rhamnella</taxon>
    </lineage>
</organism>
<dbReference type="SMART" id="SM00184">
    <property type="entry name" value="RING"/>
    <property type="match status" value="1"/>
</dbReference>
<feature type="compositionally biased region" description="Basic and acidic residues" evidence="15">
    <location>
        <begin position="363"/>
        <end position="388"/>
    </location>
</feature>
<keyword evidence="19" id="KW-1185">Reference proteome</keyword>
<dbReference type="PANTHER" id="PTHR14155">
    <property type="entry name" value="RING FINGER DOMAIN-CONTAINING"/>
    <property type="match status" value="1"/>
</dbReference>
<keyword evidence="12 16" id="KW-0472">Membrane</keyword>
<keyword evidence="10" id="KW-0862">Zinc</keyword>
<dbReference type="CDD" id="cd16461">
    <property type="entry name" value="RING-H2_EL5-like"/>
    <property type="match status" value="1"/>
</dbReference>
<dbReference type="GO" id="GO:0061630">
    <property type="term" value="F:ubiquitin protein ligase activity"/>
    <property type="evidence" value="ECO:0007669"/>
    <property type="project" value="UniProtKB-EC"/>
</dbReference>